<evidence type="ECO:0000256" key="3">
    <source>
        <dbReference type="ARBA" id="ARBA00023274"/>
    </source>
</evidence>
<dbReference type="PANTHER" id="PTHR41237">
    <property type="entry name" value="37S RIBOSOMAL PROTEIN MRP21, MITOCHONDRIAL"/>
    <property type="match status" value="1"/>
</dbReference>
<dbReference type="PANTHER" id="PTHR41237:SF1">
    <property type="entry name" value="SMALL RIBOSOMAL SUBUNIT PROTEIN BS21M"/>
    <property type="match status" value="1"/>
</dbReference>
<dbReference type="RefSeq" id="XP_051360752.1">
    <property type="nucleotide sequence ID" value="XM_051508142.1"/>
</dbReference>
<feature type="region of interest" description="Disordered" evidence="4">
    <location>
        <begin position="1"/>
        <end position="112"/>
    </location>
</feature>
<name>A0A9P9XYD5_9HYPO</name>
<feature type="compositionally biased region" description="Pro residues" evidence="4">
    <location>
        <begin position="80"/>
        <end position="91"/>
    </location>
</feature>
<feature type="compositionally biased region" description="Polar residues" evidence="4">
    <location>
        <begin position="12"/>
        <end position="26"/>
    </location>
</feature>
<dbReference type="GO" id="GO:0070124">
    <property type="term" value="P:mitochondrial translational initiation"/>
    <property type="evidence" value="ECO:0007669"/>
    <property type="project" value="TreeGrafter"/>
</dbReference>
<keyword evidence="3" id="KW-0687">Ribonucleoprotein</keyword>
<protein>
    <recommendedName>
        <fullName evidence="7">Ribosomal protein S21</fullName>
    </recommendedName>
</protein>
<evidence type="ECO:0000256" key="2">
    <source>
        <dbReference type="ARBA" id="ARBA00022980"/>
    </source>
</evidence>
<reference evidence="5" key="1">
    <citation type="journal article" date="2021" name="J Fungi (Basel)">
        <title>Genomic and Metabolomic Analyses of the Marine Fungus Emericellopsis cladophorae: Insights into Saltwater Adaptability Mechanisms and Its Biosynthetic Potential.</title>
        <authorList>
            <person name="Goncalves M.F.M."/>
            <person name="Hilario S."/>
            <person name="Van de Peer Y."/>
            <person name="Esteves A.C."/>
            <person name="Alves A."/>
        </authorList>
    </citation>
    <scope>NUCLEOTIDE SEQUENCE</scope>
    <source>
        <strain evidence="5">MUM 19.33</strain>
    </source>
</reference>
<evidence type="ECO:0008006" key="7">
    <source>
        <dbReference type="Google" id="ProtNLM"/>
    </source>
</evidence>
<proteinExistence type="inferred from homology"/>
<feature type="compositionally biased region" description="Low complexity" evidence="4">
    <location>
        <begin position="68"/>
        <end position="78"/>
    </location>
</feature>
<evidence type="ECO:0000313" key="5">
    <source>
        <dbReference type="EMBL" id="KAI6779896.1"/>
    </source>
</evidence>
<dbReference type="Pfam" id="PF01165">
    <property type="entry name" value="Ribosomal_S21"/>
    <property type="match status" value="1"/>
</dbReference>
<accession>A0A9P9XYD5</accession>
<dbReference type="GO" id="GO:0005763">
    <property type="term" value="C:mitochondrial small ribosomal subunit"/>
    <property type="evidence" value="ECO:0007669"/>
    <property type="project" value="TreeGrafter"/>
</dbReference>
<gene>
    <name evidence="5" type="ORF">J7T54_001984</name>
</gene>
<organism evidence="5 6">
    <name type="scientific">Emericellopsis cladophorae</name>
    <dbReference type="NCBI Taxonomy" id="2686198"/>
    <lineage>
        <taxon>Eukaryota</taxon>
        <taxon>Fungi</taxon>
        <taxon>Dikarya</taxon>
        <taxon>Ascomycota</taxon>
        <taxon>Pezizomycotina</taxon>
        <taxon>Sordariomycetes</taxon>
        <taxon>Hypocreomycetidae</taxon>
        <taxon>Hypocreales</taxon>
        <taxon>Bionectriaceae</taxon>
        <taxon>Emericellopsis</taxon>
    </lineage>
</organism>
<evidence type="ECO:0000313" key="6">
    <source>
        <dbReference type="Proteomes" id="UP001055219"/>
    </source>
</evidence>
<comment type="caution">
    <text evidence="5">The sequence shown here is derived from an EMBL/GenBank/DDBJ whole genome shotgun (WGS) entry which is preliminary data.</text>
</comment>
<evidence type="ECO:0000256" key="1">
    <source>
        <dbReference type="ARBA" id="ARBA00006640"/>
    </source>
</evidence>
<dbReference type="Proteomes" id="UP001055219">
    <property type="component" value="Unassembled WGS sequence"/>
</dbReference>
<sequence>MLLSRAPASRAFASTLTMRPLTTSSRLLAKDRPVRHNPLVGNYTPPKPQTATPTEEPPVSTEDPKSSEPPASSAEVPPNADMPPPPPPPPSAEAATNAKLGDSKKPAASSPFAYDATRHVDIHKIVSEKMEPLVATTSADPLKQPRMRTAPVAGRTVFVDQSVGLPAALKALQRLVSQSKIKRLATLQRFHERPGMKRKRLRMARWRRRFKDGFQATARRVREMKKQGW</sequence>
<dbReference type="InterPro" id="IPR052837">
    <property type="entry name" value="Mitoribosomal_bS21"/>
</dbReference>
<keyword evidence="6" id="KW-1185">Reference proteome</keyword>
<dbReference type="AlphaFoldDB" id="A0A9P9XYD5"/>
<dbReference type="GO" id="GO:0003735">
    <property type="term" value="F:structural constituent of ribosome"/>
    <property type="evidence" value="ECO:0007669"/>
    <property type="project" value="InterPro"/>
</dbReference>
<dbReference type="GeneID" id="75828500"/>
<dbReference type="OrthoDB" id="2501249at2759"/>
<reference evidence="5" key="2">
    <citation type="submission" date="2022-07" db="EMBL/GenBank/DDBJ databases">
        <authorList>
            <person name="Goncalves M.F.M."/>
            <person name="Hilario S."/>
            <person name="Van De Peer Y."/>
            <person name="Esteves A.C."/>
            <person name="Alves A."/>
        </authorList>
    </citation>
    <scope>NUCLEOTIDE SEQUENCE</scope>
    <source>
        <strain evidence="5">MUM 19.33</strain>
    </source>
</reference>
<dbReference type="InterPro" id="IPR001911">
    <property type="entry name" value="Ribosomal_bS21"/>
</dbReference>
<comment type="similarity">
    <text evidence="1">Belongs to the bacterial ribosomal protein bS21 family.</text>
</comment>
<keyword evidence="2" id="KW-0689">Ribosomal protein</keyword>
<evidence type="ECO:0000256" key="4">
    <source>
        <dbReference type="SAM" id="MobiDB-lite"/>
    </source>
</evidence>
<dbReference type="EMBL" id="JAGIXG020000040">
    <property type="protein sequence ID" value="KAI6779896.1"/>
    <property type="molecule type" value="Genomic_DNA"/>
</dbReference>